<sequence length="220" mass="24122">MKSNDENIKKEIGLRIQTLRKQSGMTAGDLQQVTGIGLSTLQNYEAGLRQPSIPAIKKIAHALKASAPYIACLTDNPFPPQNTNAPVIPGLVAIKNDIASHAGEKPVLAIEQEILRSKNINPSSLSVLQSNDELKLMSPTISPGSQVLINTDDTEIHEGIYALEDRNGLVVLRHCRVIPGDNAVMLSTERDAEMNTKHLNNEEFKRYKVLGRVVSVVNWL</sequence>
<organism evidence="5">
    <name type="scientific">Escherichia coli</name>
    <dbReference type="NCBI Taxonomy" id="562"/>
    <lineage>
        <taxon>Bacteria</taxon>
        <taxon>Pseudomonadati</taxon>
        <taxon>Pseudomonadota</taxon>
        <taxon>Gammaproteobacteria</taxon>
        <taxon>Enterobacterales</taxon>
        <taxon>Enterobacteriaceae</taxon>
        <taxon>Escherichia</taxon>
    </lineage>
</organism>
<geneLocation type="plasmid" evidence="5">
    <name>pCOV8</name>
</geneLocation>
<dbReference type="Gene3D" id="2.10.109.10">
    <property type="entry name" value="Umud Fragment, subunit A"/>
    <property type="match status" value="1"/>
</dbReference>
<keyword evidence="3" id="KW-0804">Transcription</keyword>
<accession>A0A2H5C0N0</accession>
<keyword evidence="1" id="KW-0805">Transcription regulation</keyword>
<evidence type="ECO:0000313" key="7">
    <source>
        <dbReference type="Proteomes" id="UP000475070"/>
    </source>
</evidence>
<dbReference type="Proteomes" id="UP000475070">
    <property type="component" value="Unassembled WGS sequence"/>
</dbReference>
<dbReference type="RefSeq" id="WP_000839974.1">
    <property type="nucleotide sequence ID" value="NZ_BGAC01000020.1"/>
</dbReference>
<reference evidence="5" key="1">
    <citation type="journal article" date="2018" name="PLoS ONE">
        <title>Characterization of plasmids harboring blaCTX-M and blaCMY genes in E. coli from French broilers.</title>
        <authorList>
            <person name="Touzain F."/>
            <person name="Le Devendec L."/>
            <person name="De Boisseson C."/>
            <person name="Baron S."/>
            <person name="Jouy E."/>
            <person name="Perrin-Guyomard A."/>
            <person name="Blanchard Y."/>
            <person name="Kempf I."/>
        </authorList>
    </citation>
    <scope>NUCLEOTIDE SEQUENCE</scope>
    <source>
        <plasmid evidence="5">pCOV8</plasmid>
    </source>
</reference>
<dbReference type="Pfam" id="PF01381">
    <property type="entry name" value="HTH_3"/>
    <property type="match status" value="1"/>
</dbReference>
<protein>
    <submittedName>
        <fullName evidence="6">Helix-turn-helix domain-containing protein</fullName>
    </submittedName>
    <submittedName>
        <fullName evidence="5">Helix-turn-helix protein</fullName>
    </submittedName>
</protein>
<keyword evidence="5" id="KW-0614">Plasmid</keyword>
<dbReference type="InterPro" id="IPR001387">
    <property type="entry name" value="Cro/C1-type_HTH"/>
</dbReference>
<name>A0A2H5C0N0_ECOLX</name>
<dbReference type="InterPro" id="IPR010982">
    <property type="entry name" value="Lambda_DNA-bd_dom_sf"/>
</dbReference>
<dbReference type="Gene3D" id="1.10.260.40">
    <property type="entry name" value="lambda repressor-like DNA-binding domains"/>
    <property type="match status" value="1"/>
</dbReference>
<dbReference type="PANTHER" id="PTHR40661:SF3">
    <property type="entry name" value="FELS-1 PROPHAGE TRANSCRIPTIONAL REGULATOR"/>
    <property type="match status" value="1"/>
</dbReference>
<proteinExistence type="predicted"/>
<feature type="domain" description="HTH cro/C1-type" evidence="4">
    <location>
        <begin position="16"/>
        <end position="70"/>
    </location>
</feature>
<dbReference type="GO" id="GO:0003677">
    <property type="term" value="F:DNA binding"/>
    <property type="evidence" value="ECO:0007669"/>
    <property type="project" value="UniProtKB-KW"/>
</dbReference>
<dbReference type="SMART" id="SM00530">
    <property type="entry name" value="HTH_XRE"/>
    <property type="match status" value="1"/>
</dbReference>
<dbReference type="AlphaFoldDB" id="A0A2H5C0N0"/>
<dbReference type="PANTHER" id="PTHR40661">
    <property type="match status" value="1"/>
</dbReference>
<keyword evidence="2" id="KW-0238">DNA-binding</keyword>
<evidence type="ECO:0000313" key="5">
    <source>
        <dbReference type="EMBL" id="AUH16545.1"/>
    </source>
</evidence>
<evidence type="ECO:0000256" key="3">
    <source>
        <dbReference type="ARBA" id="ARBA00023163"/>
    </source>
</evidence>
<dbReference type="EMBL" id="WXKQ01000034">
    <property type="protein sequence ID" value="NAG21992.1"/>
    <property type="molecule type" value="Genomic_DNA"/>
</dbReference>
<gene>
    <name evidence="6" type="ORF">GUC01_23730</name>
    <name evidence="5" type="ORF">PCOV8_00172</name>
</gene>
<evidence type="ECO:0000256" key="2">
    <source>
        <dbReference type="ARBA" id="ARBA00023125"/>
    </source>
</evidence>
<dbReference type="EMBL" id="MG648898">
    <property type="protein sequence ID" value="AUH16545.1"/>
    <property type="molecule type" value="Genomic_DNA"/>
</dbReference>
<evidence type="ECO:0000259" key="4">
    <source>
        <dbReference type="PROSITE" id="PS50943"/>
    </source>
</evidence>
<dbReference type="CDD" id="cd06462">
    <property type="entry name" value="Peptidase_S24_S26"/>
    <property type="match status" value="1"/>
</dbReference>
<dbReference type="CDD" id="cd00093">
    <property type="entry name" value="HTH_XRE"/>
    <property type="match status" value="1"/>
</dbReference>
<evidence type="ECO:0000256" key="1">
    <source>
        <dbReference type="ARBA" id="ARBA00023015"/>
    </source>
</evidence>
<reference evidence="6 7" key="2">
    <citation type="journal article" date="2019" name="Nat. Med.">
        <title>A library of human gut bacterial isolates paired with longitudinal multiomics data enables mechanistic microbiome research.</title>
        <authorList>
            <person name="Poyet M."/>
            <person name="Groussin M."/>
            <person name="Gibbons S.M."/>
            <person name="Avila-Pacheco J."/>
            <person name="Jiang X."/>
            <person name="Kearney S.M."/>
            <person name="Perrotta A.R."/>
            <person name="Berdy B."/>
            <person name="Zhao S."/>
            <person name="Lieberman T.D."/>
            <person name="Swanson P.K."/>
            <person name="Smith M."/>
            <person name="Roesemann S."/>
            <person name="Alexander J.E."/>
            <person name="Rich S.A."/>
            <person name="Livny J."/>
            <person name="Vlamakis H."/>
            <person name="Clish C."/>
            <person name="Bullock K."/>
            <person name="Deik A."/>
            <person name="Scott J."/>
            <person name="Pierce K.A."/>
            <person name="Xavier R.J."/>
            <person name="Alm E.J."/>
        </authorList>
    </citation>
    <scope>NUCLEOTIDE SEQUENCE [LARGE SCALE GENOMIC DNA]</scope>
    <source>
        <strain evidence="6 7">BIOML-A112</strain>
    </source>
</reference>
<dbReference type="SUPFAM" id="SSF47413">
    <property type="entry name" value="lambda repressor-like DNA-binding domains"/>
    <property type="match status" value="1"/>
</dbReference>
<dbReference type="PROSITE" id="PS50943">
    <property type="entry name" value="HTH_CROC1"/>
    <property type="match status" value="1"/>
</dbReference>
<evidence type="ECO:0000313" key="6">
    <source>
        <dbReference type="EMBL" id="NAG21992.1"/>
    </source>
</evidence>